<keyword evidence="1" id="KW-0560">Oxidoreductase</keyword>
<dbReference type="InterPro" id="IPR028939">
    <property type="entry name" value="P5C_Rdtase_cat_N"/>
</dbReference>
<dbReference type="InterPro" id="IPR051267">
    <property type="entry name" value="STEAP_metalloreductase"/>
</dbReference>
<keyword evidence="4" id="KW-1185">Reference proteome</keyword>
<evidence type="ECO:0000313" key="4">
    <source>
        <dbReference type="Proteomes" id="UP000694257"/>
    </source>
</evidence>
<dbReference type="PANTHER" id="PTHR14239:SF0">
    <property type="entry name" value="F420-DEPENDENT NADP REDUCTASE"/>
    <property type="match status" value="1"/>
</dbReference>
<evidence type="ECO:0000259" key="2">
    <source>
        <dbReference type="Pfam" id="PF03807"/>
    </source>
</evidence>
<evidence type="ECO:0000313" key="3">
    <source>
        <dbReference type="EMBL" id="QXN94516.1"/>
    </source>
</evidence>
<dbReference type="EMBL" id="CP078145">
    <property type="protein sequence ID" value="QXN94516.1"/>
    <property type="molecule type" value="Genomic_DNA"/>
</dbReference>
<reference evidence="3 4" key="1">
    <citation type="submission" date="2021-07" db="EMBL/GenBank/DDBJ databases">
        <title>Whole Genome Sequence of Nocardia Iowensis.</title>
        <authorList>
            <person name="Lamm A."/>
            <person name="Collins-Fairclough A.M."/>
            <person name="Bunk B."/>
            <person name="Sproer C."/>
        </authorList>
    </citation>
    <scope>NUCLEOTIDE SEQUENCE [LARGE SCALE GENOMIC DNA]</scope>
    <source>
        <strain evidence="3 4">NRRL 5646</strain>
    </source>
</reference>
<protein>
    <submittedName>
        <fullName evidence="3">NAD(P)-binding domain-containing protein</fullName>
    </submittedName>
</protein>
<sequence length="233" mass="25320">MRFAILGTGAGARAHTGKLLQLGHDVVVGTRDRAATLARTEPDMMGTPPYREWLEQHPMATLLPFAEAAAHGEVIINGISGDHALATLAPLTEQLRGKPLLDYAVPYVYNPARDHPWPTPWGVMPALNPCDSDSLGEQIQRALPATQVVKVFVTQEQETVVDPKAIEEGDHTMFLAGDHDDAKAVATQLLHDYGWTHIVDLGPLVSARGMEMYAHLHTAVGFALGRRFGVKIV</sequence>
<organism evidence="3 4">
    <name type="scientific">Nocardia iowensis</name>
    <dbReference type="NCBI Taxonomy" id="204891"/>
    <lineage>
        <taxon>Bacteria</taxon>
        <taxon>Bacillati</taxon>
        <taxon>Actinomycetota</taxon>
        <taxon>Actinomycetes</taxon>
        <taxon>Mycobacteriales</taxon>
        <taxon>Nocardiaceae</taxon>
        <taxon>Nocardia</taxon>
    </lineage>
</organism>
<dbReference type="Proteomes" id="UP000694257">
    <property type="component" value="Chromosome"/>
</dbReference>
<dbReference type="RefSeq" id="WP_218477093.1">
    <property type="nucleotide sequence ID" value="NZ_BAABJN010000015.1"/>
</dbReference>
<name>A0ABX8S3P0_NOCIO</name>
<dbReference type="PANTHER" id="PTHR14239">
    <property type="entry name" value="DUDULIN-RELATED"/>
    <property type="match status" value="1"/>
</dbReference>
<dbReference type="Pfam" id="PF03807">
    <property type="entry name" value="F420_oxidored"/>
    <property type="match status" value="1"/>
</dbReference>
<gene>
    <name evidence="3" type="ORF">KV110_16555</name>
</gene>
<evidence type="ECO:0000256" key="1">
    <source>
        <dbReference type="ARBA" id="ARBA00023002"/>
    </source>
</evidence>
<proteinExistence type="predicted"/>
<accession>A0ABX8S3P0</accession>
<feature type="domain" description="Pyrroline-5-carboxylate reductase catalytic N-terminal" evidence="2">
    <location>
        <begin position="3"/>
        <end position="105"/>
    </location>
</feature>